<gene>
    <name evidence="2" type="ORF">AAE3_LOCUS4230</name>
</gene>
<keyword evidence="3" id="KW-1185">Reference proteome</keyword>
<dbReference type="AlphaFoldDB" id="A0A8S0XPE8"/>
<protein>
    <submittedName>
        <fullName evidence="2">Uncharacterized protein</fullName>
    </submittedName>
</protein>
<feature type="region of interest" description="Disordered" evidence="1">
    <location>
        <begin position="108"/>
        <end position="132"/>
    </location>
</feature>
<evidence type="ECO:0000313" key="3">
    <source>
        <dbReference type="Proteomes" id="UP000467700"/>
    </source>
</evidence>
<dbReference type="Proteomes" id="UP000467700">
    <property type="component" value="Unassembled WGS sequence"/>
</dbReference>
<comment type="caution">
    <text evidence="2">The sequence shown here is derived from an EMBL/GenBank/DDBJ whole genome shotgun (WGS) entry which is preliminary data.</text>
</comment>
<sequence length="132" mass="14093">MVLAALPIPEIPAYAISKPAIAAIEPLRLSITTTLPSVRSSSRLVHQSNLAHTPRSTPAGLSSAVISYLVAFFNPDASRSPSLFFNVGQAHDQVAVLVCYNHQSPQVHHVQVPQPRQTGEEPNTPPLASSVN</sequence>
<accession>A0A8S0XPE8</accession>
<name>A0A8S0XPE8_CYCAE</name>
<reference evidence="2 3" key="1">
    <citation type="submission" date="2020-01" db="EMBL/GenBank/DDBJ databases">
        <authorList>
            <person name="Gupta K D."/>
        </authorList>
    </citation>
    <scope>NUCLEOTIDE SEQUENCE [LARGE SCALE GENOMIC DNA]</scope>
</reference>
<evidence type="ECO:0000313" key="2">
    <source>
        <dbReference type="EMBL" id="CAA7261887.1"/>
    </source>
</evidence>
<proteinExistence type="predicted"/>
<dbReference type="EMBL" id="CACVBS010000035">
    <property type="protein sequence ID" value="CAA7261887.1"/>
    <property type="molecule type" value="Genomic_DNA"/>
</dbReference>
<organism evidence="2 3">
    <name type="scientific">Cyclocybe aegerita</name>
    <name type="common">Black poplar mushroom</name>
    <name type="synonym">Agrocybe aegerita</name>
    <dbReference type="NCBI Taxonomy" id="1973307"/>
    <lineage>
        <taxon>Eukaryota</taxon>
        <taxon>Fungi</taxon>
        <taxon>Dikarya</taxon>
        <taxon>Basidiomycota</taxon>
        <taxon>Agaricomycotina</taxon>
        <taxon>Agaricomycetes</taxon>
        <taxon>Agaricomycetidae</taxon>
        <taxon>Agaricales</taxon>
        <taxon>Agaricineae</taxon>
        <taxon>Bolbitiaceae</taxon>
        <taxon>Cyclocybe</taxon>
    </lineage>
</organism>
<feature type="compositionally biased region" description="Low complexity" evidence="1">
    <location>
        <begin position="108"/>
        <end position="117"/>
    </location>
</feature>
<evidence type="ECO:0000256" key="1">
    <source>
        <dbReference type="SAM" id="MobiDB-lite"/>
    </source>
</evidence>